<dbReference type="AlphaFoldDB" id="A0A544W4Z5"/>
<gene>
    <name evidence="2" type="ORF">D8S82_08025</name>
</gene>
<feature type="chain" id="PRO_5022172834" description="DKNYY family protein" evidence="1">
    <location>
        <begin position="34"/>
        <end position="299"/>
    </location>
</feature>
<dbReference type="RefSeq" id="WP_142551555.1">
    <property type="nucleotide sequence ID" value="NZ_VIFX01000007.1"/>
</dbReference>
<dbReference type="EMBL" id="VIFX01000007">
    <property type="protein sequence ID" value="TQR87313.1"/>
    <property type="molecule type" value="Genomic_DNA"/>
</dbReference>
<accession>A0A544W4Z5</accession>
<protein>
    <recommendedName>
        <fullName evidence="4">DKNYY family protein</fullName>
    </recommendedName>
</protein>
<evidence type="ECO:0000313" key="3">
    <source>
        <dbReference type="Proteomes" id="UP000315759"/>
    </source>
</evidence>
<proteinExistence type="predicted"/>
<comment type="caution">
    <text evidence="2">The sequence shown here is derived from an EMBL/GenBank/DDBJ whole genome shotgun (WGS) entry which is preliminary data.</text>
</comment>
<organism evidence="2 3">
    <name type="scientific">Mycolicibacterium hodleri</name>
    <dbReference type="NCBI Taxonomy" id="49897"/>
    <lineage>
        <taxon>Bacteria</taxon>
        <taxon>Bacillati</taxon>
        <taxon>Actinomycetota</taxon>
        <taxon>Actinomycetes</taxon>
        <taxon>Mycobacteriales</taxon>
        <taxon>Mycobacteriaceae</taxon>
        <taxon>Mycolicibacterium</taxon>
    </lineage>
</organism>
<keyword evidence="3" id="KW-1185">Reference proteome</keyword>
<evidence type="ECO:0000313" key="2">
    <source>
        <dbReference type="EMBL" id="TQR87313.1"/>
    </source>
</evidence>
<dbReference type="Proteomes" id="UP000315759">
    <property type="component" value="Unassembled WGS sequence"/>
</dbReference>
<reference evidence="2 3" key="1">
    <citation type="submission" date="2018-10" db="EMBL/GenBank/DDBJ databases">
        <title>Draft genome of Mycobacterium hodleri strain B.</title>
        <authorList>
            <person name="Amande T.J."/>
            <person name="Mcgenity T.J."/>
        </authorList>
    </citation>
    <scope>NUCLEOTIDE SEQUENCE [LARGE SCALE GENOMIC DNA]</scope>
    <source>
        <strain evidence="2 3">B</strain>
    </source>
</reference>
<name>A0A544W4Z5_9MYCO</name>
<evidence type="ECO:0008006" key="4">
    <source>
        <dbReference type="Google" id="ProtNLM"/>
    </source>
</evidence>
<keyword evidence="1" id="KW-0732">Signal</keyword>
<dbReference type="PROSITE" id="PS51257">
    <property type="entry name" value="PROKAR_LIPOPROTEIN"/>
    <property type="match status" value="1"/>
</dbReference>
<dbReference type="InterPro" id="IPR027375">
    <property type="entry name" value="DKNYY"/>
</dbReference>
<feature type="signal peptide" evidence="1">
    <location>
        <begin position="1"/>
        <end position="33"/>
    </location>
</feature>
<dbReference type="Pfam" id="PF13644">
    <property type="entry name" value="DKNYY"/>
    <property type="match status" value="1"/>
</dbReference>
<evidence type="ECO:0000256" key="1">
    <source>
        <dbReference type="SAM" id="SignalP"/>
    </source>
</evidence>
<sequence>MTGPPRPPRRRRRLIAVACVAVVATMTACGRDAAPDSLFESAGYHVRGDTVFYLRGFPGKASQVDGADAASFAPLDRTFAKDRSTVYVDGRPLPEANPDSFVLLDRPDFAKDDGHVYQRDTVLSDDPTNFELLDGNLAKDGRAVYSSDGRVLSDDPTHFSIVSDTDYYLFTKDDRTVHVNGNPIVGADPATFRVLKGGYSRDGANVFYGTDRIADADVPSFDALEGPFARDDRHGYWMGTPIRDADGATFHVLNADFECAADATHAFYRDDVIVDADPRSFPSGHAVTGCSEKSVFFAP</sequence>